<name>A0A1E3W9J7_9HYPH</name>
<dbReference type="AlphaFoldDB" id="A0A1E3W9J7"/>
<accession>A0A1E3W9J7</accession>
<gene>
    <name evidence="2" type="ORF">AUC71_15300</name>
</gene>
<evidence type="ECO:0000313" key="2">
    <source>
        <dbReference type="EMBL" id="ODS02446.1"/>
    </source>
</evidence>
<keyword evidence="1" id="KW-1133">Transmembrane helix</keyword>
<keyword evidence="3" id="KW-1185">Reference proteome</keyword>
<keyword evidence="1" id="KW-0472">Membrane</keyword>
<feature type="transmembrane region" description="Helical" evidence="1">
    <location>
        <begin position="66"/>
        <end position="87"/>
    </location>
</feature>
<dbReference type="Proteomes" id="UP000095042">
    <property type="component" value="Unassembled WGS sequence"/>
</dbReference>
<dbReference type="OrthoDB" id="8086182at2"/>
<proteinExistence type="predicted"/>
<keyword evidence="1" id="KW-0812">Transmembrane</keyword>
<evidence type="ECO:0000313" key="3">
    <source>
        <dbReference type="Proteomes" id="UP000095042"/>
    </source>
</evidence>
<sequence length="88" mass="9210">MREIKVGSFRSAYHPERHYMRGPGPKWHAKHTASLVAAASLQPVVSANAPRAANGRAMGAVAQSTVITWIAPTAAAAALGFMAVMVLA</sequence>
<comment type="caution">
    <text evidence="2">The sequence shown here is derived from an EMBL/GenBank/DDBJ whole genome shotgun (WGS) entry which is preliminary data.</text>
</comment>
<protein>
    <submittedName>
        <fullName evidence="2">Uncharacterized protein</fullName>
    </submittedName>
</protein>
<evidence type="ECO:0000256" key="1">
    <source>
        <dbReference type="SAM" id="Phobius"/>
    </source>
</evidence>
<dbReference type="RefSeq" id="WP_069624363.1">
    <property type="nucleotide sequence ID" value="NZ_LPWD01000307.1"/>
</dbReference>
<organism evidence="2 3">
    <name type="scientific">Methyloceanibacter marginalis</name>
    <dbReference type="NCBI Taxonomy" id="1774971"/>
    <lineage>
        <taxon>Bacteria</taxon>
        <taxon>Pseudomonadati</taxon>
        <taxon>Pseudomonadota</taxon>
        <taxon>Alphaproteobacteria</taxon>
        <taxon>Hyphomicrobiales</taxon>
        <taxon>Hyphomicrobiaceae</taxon>
        <taxon>Methyloceanibacter</taxon>
    </lineage>
</organism>
<reference evidence="2 3" key="1">
    <citation type="journal article" date="2016" name="Environ. Microbiol.">
        <title>New Methyloceanibacter diversity from North Sea sediments includes methanotroph containing solely the soluble methane monooxygenase.</title>
        <authorList>
            <person name="Vekeman B."/>
            <person name="Kerckhof F.M."/>
            <person name="Cremers G."/>
            <person name="de Vos P."/>
            <person name="Vandamme P."/>
            <person name="Boon N."/>
            <person name="Op den Camp H.J."/>
            <person name="Heylen K."/>
        </authorList>
    </citation>
    <scope>NUCLEOTIDE SEQUENCE [LARGE SCALE GENOMIC DNA]</scope>
    <source>
        <strain evidence="2 3">R-67177</strain>
    </source>
</reference>
<dbReference type="EMBL" id="LPWD01000307">
    <property type="protein sequence ID" value="ODS02446.1"/>
    <property type="molecule type" value="Genomic_DNA"/>
</dbReference>